<dbReference type="PANTHER" id="PTHR10196">
    <property type="entry name" value="SUGAR KINASE"/>
    <property type="match status" value="1"/>
</dbReference>
<dbReference type="RefSeq" id="WP_201635888.1">
    <property type="nucleotide sequence ID" value="NZ_JAEQNB010000004.1"/>
</dbReference>
<feature type="binding site" evidence="6">
    <location>
        <position position="285"/>
    </location>
    <ligand>
        <name>ATP</name>
        <dbReference type="ChEBI" id="CHEBI:30616"/>
    </ligand>
</feature>
<evidence type="ECO:0000256" key="6">
    <source>
        <dbReference type="HAMAP-Rule" id="MF_00186"/>
    </source>
</evidence>
<dbReference type="HAMAP" id="MF_00186">
    <property type="entry name" value="Glycerol_kin"/>
    <property type="match status" value="1"/>
</dbReference>
<feature type="binding site" evidence="6">
    <location>
        <position position="263"/>
    </location>
    <ligand>
        <name>glycerol</name>
        <dbReference type="ChEBI" id="CHEBI:17754"/>
    </ligand>
</feature>
<feature type="binding site" evidence="6">
    <location>
        <position position="33"/>
    </location>
    <ligand>
        <name>ATP</name>
        <dbReference type="ChEBI" id="CHEBI:30616"/>
    </ligand>
</feature>
<protein>
    <recommendedName>
        <fullName evidence="6">Glycerol kinase</fullName>
        <ecNumber evidence="6">2.7.1.30</ecNumber>
    </recommendedName>
    <alternativeName>
        <fullName evidence="6">ATP:glycerol 3-phosphotransferase</fullName>
    </alternativeName>
    <alternativeName>
        <fullName evidence="6">Glycerokinase</fullName>
        <shortName evidence="6">GK</shortName>
    </alternativeName>
</protein>
<reference evidence="9 10" key="1">
    <citation type="submission" date="2021-01" db="EMBL/GenBank/DDBJ databases">
        <title>Tumebacillus sp. strain ITR2 16S ribosomal RNA gene Genome sequencing and assembly.</title>
        <authorList>
            <person name="Kang M."/>
        </authorList>
    </citation>
    <scope>NUCLEOTIDE SEQUENCE [LARGE SCALE GENOMIC DNA]</scope>
    <source>
        <strain evidence="9 10">ITR2</strain>
    </source>
</reference>
<comment type="caution">
    <text evidence="9">The sequence shown here is derived from an EMBL/GenBank/DDBJ whole genome shotgun (WGS) entry which is preliminary data.</text>
</comment>
<feature type="binding site" evidence="6">
    <location>
        <position position="154"/>
    </location>
    <ligand>
        <name>sn-glycerol 3-phosphate</name>
        <dbReference type="ChEBI" id="CHEBI:57597"/>
    </ligand>
</feature>
<keyword evidence="6" id="KW-0319">Glycerol metabolism</keyword>
<sequence>MTVAADETATVFLEEENGVSDKRYILALDQGTTSSRAILFDESAVAVGVAQLPFQQHYPQPGHVEHDAVEIWQTQRDAMHQCLQNAGVRPDQVAAVGITNQRETTVIWDSATGEPIAPAIVWQCRRTAERCDELVQGGWGDKIRSKTGLVVDAYFSATKAEWMLNQSPELRQRAMRGELLFGTIDSWLLFQLSGKRLHMTDVTNASRTMLFNIHTLDWDDELLELFGIPRAMMPEVRPSSLVYGLTDPGVFGAEVALAGIAGDQQAALFGQGCFQPGMAKNTYGTGCFLLMNTGSKPTASTHGLLTTIGWQIGEEVTYALEGSVFIAGAGVQWLRDELGLIKDAAETEALAYSVPDANGVYLVPAFTGLGAPYWDPYARGTIWGLTRGTNRAHLARACLEAIAYQTRDVLEAMEIDSGMEVQRLLVDGGAVQNKFLMEFQADLLRLDVVRPEQFESTARGAAFLAGLAVGFWPGLDVLTELIGTAATVFTARMSDARRQELYKGWKQAAQLSQGWLIKKN</sequence>
<feature type="binding site" evidence="6">
    <location>
        <position position="429"/>
    </location>
    <ligand>
        <name>ATP</name>
        <dbReference type="ChEBI" id="CHEBI:30616"/>
    </ligand>
</feature>
<name>A0ABS1JBL9_9BACL</name>
<feature type="domain" description="Carbohydrate kinase FGGY C-terminal" evidence="8">
    <location>
        <begin position="280"/>
        <end position="468"/>
    </location>
</feature>
<feature type="domain" description="Carbohydrate kinase FGGY N-terminal" evidence="7">
    <location>
        <begin position="24"/>
        <end position="270"/>
    </location>
</feature>
<comment type="caution">
    <text evidence="6">Lacks conserved residue(s) required for the propagation of feature annotation.</text>
</comment>
<feature type="binding site" evidence="6">
    <location>
        <position position="154"/>
    </location>
    <ligand>
        <name>glycerol</name>
        <dbReference type="ChEBI" id="CHEBI:17754"/>
    </ligand>
</feature>
<comment type="activity regulation">
    <text evidence="6">Activated by phosphorylation and inhibited by fructose 1,6-bisphosphate (FBP).</text>
</comment>
<comment type="subunit">
    <text evidence="6">Homotetramer and homodimer (in equilibrium).</text>
</comment>
<dbReference type="NCBIfam" id="NF000756">
    <property type="entry name" value="PRK00047.1"/>
    <property type="match status" value="1"/>
</dbReference>
<keyword evidence="5 6" id="KW-0067">ATP-binding</keyword>
<dbReference type="PANTHER" id="PTHR10196:SF69">
    <property type="entry name" value="GLYCEROL KINASE"/>
    <property type="match status" value="1"/>
</dbReference>
<comment type="catalytic activity">
    <reaction evidence="6">
        <text>glycerol + ATP = sn-glycerol 3-phosphate + ADP + H(+)</text>
        <dbReference type="Rhea" id="RHEA:21644"/>
        <dbReference type="ChEBI" id="CHEBI:15378"/>
        <dbReference type="ChEBI" id="CHEBI:17754"/>
        <dbReference type="ChEBI" id="CHEBI:30616"/>
        <dbReference type="ChEBI" id="CHEBI:57597"/>
        <dbReference type="ChEBI" id="CHEBI:456216"/>
        <dbReference type="EC" id="2.7.1.30"/>
    </reaction>
</comment>
<dbReference type="EC" id="2.7.1.30" evidence="6"/>
<dbReference type="Gene3D" id="3.30.420.40">
    <property type="match status" value="2"/>
</dbReference>
<feature type="binding site" evidence="6">
    <location>
        <position position="32"/>
    </location>
    <ligand>
        <name>ATP</name>
        <dbReference type="ChEBI" id="CHEBI:30616"/>
    </ligand>
</feature>
<dbReference type="NCBIfam" id="TIGR01311">
    <property type="entry name" value="glycerol_kin"/>
    <property type="match status" value="1"/>
</dbReference>
<feature type="binding site" evidence="6">
    <location>
        <position position="263"/>
    </location>
    <ligand>
        <name>sn-glycerol 3-phosphate</name>
        <dbReference type="ChEBI" id="CHEBI:57597"/>
    </ligand>
</feature>
<accession>A0ABS1JBL9</accession>
<keyword evidence="4 6" id="KW-0418">Kinase</keyword>
<evidence type="ECO:0000256" key="1">
    <source>
        <dbReference type="ARBA" id="ARBA00009156"/>
    </source>
</evidence>
<evidence type="ECO:0000256" key="2">
    <source>
        <dbReference type="ARBA" id="ARBA00022679"/>
    </source>
</evidence>
<evidence type="ECO:0000259" key="8">
    <source>
        <dbReference type="Pfam" id="PF02782"/>
    </source>
</evidence>
<feature type="binding site" evidence="6">
    <location>
        <position position="36"/>
    </location>
    <ligand>
        <name>ADP</name>
        <dbReference type="ChEBI" id="CHEBI:456216"/>
    </ligand>
</feature>
<feature type="binding site" evidence="6">
    <location>
        <position position="34"/>
    </location>
    <ligand>
        <name>ATP</name>
        <dbReference type="ChEBI" id="CHEBI:30616"/>
    </ligand>
</feature>
<dbReference type="InterPro" id="IPR018485">
    <property type="entry name" value="FGGY_C"/>
</dbReference>
<comment type="function">
    <text evidence="6">Key enzyme in the regulation of glycerol uptake and metabolism. Catalyzes the phosphorylation of glycerol to yield sn-glycerol 3-phosphate.</text>
</comment>
<feature type="binding site" evidence="6">
    <location>
        <position position="332"/>
    </location>
    <ligand>
        <name>ATP</name>
        <dbReference type="ChEBI" id="CHEBI:30616"/>
    </ligand>
</feature>
<feature type="binding site" evidence="6">
    <location>
        <position position="103"/>
    </location>
    <ligand>
        <name>sn-glycerol 3-phosphate</name>
        <dbReference type="ChEBI" id="CHEBI:57597"/>
    </ligand>
</feature>
<feature type="binding site" evidence="6">
    <location>
        <position position="285"/>
    </location>
    <ligand>
        <name>ADP</name>
        <dbReference type="ChEBI" id="CHEBI:456216"/>
    </ligand>
</feature>
<dbReference type="EMBL" id="JAEQNB010000004">
    <property type="protein sequence ID" value="MBL0387663.1"/>
    <property type="molecule type" value="Genomic_DNA"/>
</dbReference>
<feature type="binding site" evidence="6">
    <location>
        <position position="433"/>
    </location>
    <ligand>
        <name>ADP</name>
        <dbReference type="ChEBI" id="CHEBI:456216"/>
    </ligand>
</feature>
<dbReference type="SUPFAM" id="SSF53067">
    <property type="entry name" value="Actin-like ATPase domain"/>
    <property type="match status" value="2"/>
</dbReference>
<feature type="binding site" evidence="6">
    <location>
        <position position="103"/>
    </location>
    <ligand>
        <name>glycerol</name>
        <dbReference type="ChEBI" id="CHEBI:17754"/>
    </ligand>
</feature>
<dbReference type="Pfam" id="PF02782">
    <property type="entry name" value="FGGY_C"/>
    <property type="match status" value="1"/>
</dbReference>
<dbReference type="GO" id="GO:0004370">
    <property type="term" value="F:glycerol kinase activity"/>
    <property type="evidence" value="ECO:0007669"/>
    <property type="project" value="UniProtKB-EC"/>
</dbReference>
<dbReference type="InterPro" id="IPR018484">
    <property type="entry name" value="FGGY_N"/>
</dbReference>
<feature type="binding site" evidence="6">
    <location>
        <position position="264"/>
    </location>
    <ligand>
        <name>glycerol</name>
        <dbReference type="ChEBI" id="CHEBI:17754"/>
    </ligand>
</feature>
<feature type="binding site" evidence="6">
    <location>
        <position position="328"/>
    </location>
    <ligand>
        <name>ATP</name>
        <dbReference type="ChEBI" id="CHEBI:30616"/>
    </ligand>
</feature>
<gene>
    <name evidence="6 9" type="primary">glpK</name>
    <name evidence="9" type="ORF">JJB07_13565</name>
</gene>
<feature type="binding site" evidence="6">
    <location>
        <position position="429"/>
    </location>
    <ligand>
        <name>ADP</name>
        <dbReference type="ChEBI" id="CHEBI:456216"/>
    </ligand>
</feature>
<evidence type="ECO:0000256" key="3">
    <source>
        <dbReference type="ARBA" id="ARBA00022741"/>
    </source>
</evidence>
<comment type="pathway">
    <text evidence="6">Polyol metabolism; glycerol degradation via glycerol kinase pathway; sn-glycerol 3-phosphate from glycerol: step 1/1.</text>
</comment>
<proteinExistence type="inferred from homology"/>
<evidence type="ECO:0000259" key="7">
    <source>
        <dbReference type="Pfam" id="PF00370"/>
    </source>
</evidence>
<dbReference type="CDD" id="cd07769">
    <property type="entry name" value="ASKHA_NBD_FGGY_GK"/>
    <property type="match status" value="1"/>
</dbReference>
<dbReference type="InterPro" id="IPR043129">
    <property type="entry name" value="ATPase_NBD"/>
</dbReference>
<feature type="binding site" evidence="6">
    <location>
        <position position="32"/>
    </location>
    <ligand>
        <name>sn-glycerol 3-phosphate</name>
        <dbReference type="ChEBI" id="CHEBI:57597"/>
    </ligand>
</feature>
<dbReference type="InterPro" id="IPR005999">
    <property type="entry name" value="Glycerol_kin"/>
</dbReference>
<feature type="binding site" evidence="6">
    <location>
        <position position="32"/>
    </location>
    <ligand>
        <name>ADP</name>
        <dbReference type="ChEBI" id="CHEBI:456216"/>
    </ligand>
</feature>
<feature type="binding site" evidence="6">
    <location>
        <position position="102"/>
    </location>
    <ligand>
        <name>sn-glycerol 3-phosphate</name>
        <dbReference type="ChEBI" id="CHEBI:57597"/>
    </ligand>
</feature>
<comment type="similarity">
    <text evidence="1 6">Belongs to the FGGY kinase family.</text>
</comment>
<feature type="binding site" evidence="6">
    <location>
        <position position="328"/>
    </location>
    <ligand>
        <name>ADP</name>
        <dbReference type="ChEBI" id="CHEBI:456216"/>
    </ligand>
</feature>
<evidence type="ECO:0000313" key="10">
    <source>
        <dbReference type="Proteomes" id="UP000602284"/>
    </source>
</evidence>
<evidence type="ECO:0000256" key="5">
    <source>
        <dbReference type="ARBA" id="ARBA00022840"/>
    </source>
</evidence>
<evidence type="ECO:0000256" key="4">
    <source>
        <dbReference type="ARBA" id="ARBA00022777"/>
    </source>
</evidence>
<keyword evidence="2 6" id="KW-0808">Transferase</keyword>
<evidence type="ECO:0000313" key="9">
    <source>
        <dbReference type="EMBL" id="MBL0387663.1"/>
    </source>
</evidence>
<dbReference type="Proteomes" id="UP000602284">
    <property type="component" value="Unassembled WGS sequence"/>
</dbReference>
<dbReference type="Pfam" id="PF00370">
    <property type="entry name" value="FGGY_N"/>
    <property type="match status" value="1"/>
</dbReference>
<dbReference type="InterPro" id="IPR000577">
    <property type="entry name" value="Carb_kinase_FGGY"/>
</dbReference>
<keyword evidence="10" id="KW-1185">Reference proteome</keyword>
<feature type="binding site" evidence="6">
    <location>
        <position position="102"/>
    </location>
    <ligand>
        <name>glycerol</name>
        <dbReference type="ChEBI" id="CHEBI:17754"/>
    </ligand>
</feature>
<keyword evidence="3 6" id="KW-0547">Nucleotide-binding</keyword>
<dbReference type="PIRSF" id="PIRSF000538">
    <property type="entry name" value="GlpK"/>
    <property type="match status" value="1"/>
</dbReference>
<organism evidence="9 10">
    <name type="scientific">Tumebacillus amylolyticus</name>
    <dbReference type="NCBI Taxonomy" id="2801339"/>
    <lineage>
        <taxon>Bacteria</taxon>
        <taxon>Bacillati</taxon>
        <taxon>Bacillota</taxon>
        <taxon>Bacilli</taxon>
        <taxon>Bacillales</taxon>
        <taxon>Alicyclobacillaceae</taxon>
        <taxon>Tumebacillus</taxon>
    </lineage>
</organism>